<keyword evidence="2" id="KW-0472">Membrane</keyword>
<reference evidence="3" key="1">
    <citation type="submission" date="2021-06" db="EMBL/GenBank/DDBJ databases">
        <authorList>
            <person name="Kallberg Y."/>
            <person name="Tangrot J."/>
            <person name="Rosling A."/>
        </authorList>
    </citation>
    <scope>NUCLEOTIDE SEQUENCE</scope>
    <source>
        <strain evidence="3">AZ414A</strain>
    </source>
</reference>
<name>A0A9N9B455_9GLOM</name>
<evidence type="ECO:0000313" key="3">
    <source>
        <dbReference type="EMBL" id="CAG8550871.1"/>
    </source>
</evidence>
<dbReference type="OrthoDB" id="5596129at2759"/>
<dbReference type="Proteomes" id="UP000789706">
    <property type="component" value="Unassembled WGS sequence"/>
</dbReference>
<keyword evidence="2" id="KW-0812">Transmembrane</keyword>
<feature type="transmembrane region" description="Helical" evidence="2">
    <location>
        <begin position="242"/>
        <end position="266"/>
    </location>
</feature>
<proteinExistence type="predicted"/>
<feature type="region of interest" description="Disordered" evidence="1">
    <location>
        <begin position="475"/>
        <end position="516"/>
    </location>
</feature>
<feature type="compositionally biased region" description="Basic and acidic residues" evidence="1">
    <location>
        <begin position="503"/>
        <end position="516"/>
    </location>
</feature>
<keyword evidence="2" id="KW-1133">Transmembrane helix</keyword>
<comment type="caution">
    <text evidence="3">The sequence shown here is derived from an EMBL/GenBank/DDBJ whole genome shotgun (WGS) entry which is preliminary data.</text>
</comment>
<gene>
    <name evidence="3" type="ORF">DEBURN_LOCUS7091</name>
</gene>
<organism evidence="3 4">
    <name type="scientific">Diversispora eburnea</name>
    <dbReference type="NCBI Taxonomy" id="1213867"/>
    <lineage>
        <taxon>Eukaryota</taxon>
        <taxon>Fungi</taxon>
        <taxon>Fungi incertae sedis</taxon>
        <taxon>Mucoromycota</taxon>
        <taxon>Glomeromycotina</taxon>
        <taxon>Glomeromycetes</taxon>
        <taxon>Diversisporales</taxon>
        <taxon>Diversisporaceae</taxon>
        <taxon>Diversispora</taxon>
    </lineage>
</organism>
<dbReference type="AlphaFoldDB" id="A0A9N9B455"/>
<sequence length="516" mass="59035">MDRREFALRILIFLTFSGLILWSSMEGILIVFGVKKSDPLVSLSVKNFKETGIGIPIWSSFICSQNLTGITVETLERGGNTGNGTETKDKPTRLPDSYISKTDTNALTTGDWTLTSGSWPCFIFNNSNKDYKFIPGIVDQLIIVAFVNGEQSQADNGIIFGVYDDLRPLNEVEPFTAGIPSINTYTFTLTEKEDVNNKDELYFTVNKQNYHSTTFKGSSIAARFLYSPDTYMVVRYIEKPQYTFYAVISATGGNLTYAIALWIILFGRGKYKSWGFIHRYILRNSPDAHKKDNSNRLLNIPFYSNKEKIALDNDKNKGNNLESQVNQTPNPPLSFITSSQQQQNDYYSVSKYTDSALFFTTNETPTIFSKNATSERFGNIGDENDNIDDEIRCSRNGIGRLSEITDREITKKLNKIVDEKLWFLEQTISRHYLSGFRLRRYDSDLKKLKHKSSYYFDNNVKNNLKNNLENNLEEENNQLDRDEIKSSPRRSSSSSHSYPVQIDLEKENPKNLEDHL</sequence>
<evidence type="ECO:0000256" key="1">
    <source>
        <dbReference type="SAM" id="MobiDB-lite"/>
    </source>
</evidence>
<keyword evidence="4" id="KW-1185">Reference proteome</keyword>
<feature type="transmembrane region" description="Helical" evidence="2">
    <location>
        <begin position="12"/>
        <end position="34"/>
    </location>
</feature>
<evidence type="ECO:0000313" key="4">
    <source>
        <dbReference type="Proteomes" id="UP000789706"/>
    </source>
</evidence>
<dbReference type="EMBL" id="CAJVPK010000810">
    <property type="protein sequence ID" value="CAG8550871.1"/>
    <property type="molecule type" value="Genomic_DNA"/>
</dbReference>
<accession>A0A9N9B455</accession>
<evidence type="ECO:0000256" key="2">
    <source>
        <dbReference type="SAM" id="Phobius"/>
    </source>
</evidence>
<protein>
    <submittedName>
        <fullName evidence="3">8704_t:CDS:1</fullName>
    </submittedName>
</protein>